<reference evidence="3 4" key="1">
    <citation type="submission" date="2023-11" db="EMBL/GenBank/DDBJ databases">
        <title>Coraliomargarita sp. nov., isolated from marine algae.</title>
        <authorList>
            <person name="Lee J.K."/>
            <person name="Baek J.H."/>
            <person name="Kim J.M."/>
            <person name="Choi D.G."/>
            <person name="Jeon C.O."/>
        </authorList>
    </citation>
    <scope>NUCLEOTIDE SEQUENCE [LARGE SCALE GENOMIC DNA]</scope>
    <source>
        <strain evidence="3 4">J2-16</strain>
    </source>
</reference>
<dbReference type="SUPFAM" id="SSF54523">
    <property type="entry name" value="Pili subunits"/>
    <property type="match status" value="1"/>
</dbReference>
<accession>A0ABZ0RNM4</accession>
<evidence type="ECO:0000313" key="3">
    <source>
        <dbReference type="EMBL" id="WPJ96718.1"/>
    </source>
</evidence>
<sequence>MNLKPPGILDKNPEAVNRHRSQSFHGKSSLGFTLIELLAVIAIIGILSSILMVVLSKARSSAEGVKCVSNLRQLGIITSLYMSDHQQMYPEANNWGYQLLPYLSPGDPGTLESGIEYYSTAIPEDSILFCPSVAPDTLDGNTIKYRYGSGIIAYGINATIVASYTNSRKTPMSLEASNSKLKPSKLMLYGEANLLNLFWGSDERCATGRHGAGMNVIFCDFHVERITDSVSDPRFQNLYFGYDRF</sequence>
<keyword evidence="2" id="KW-1133">Transmembrane helix</keyword>
<organism evidence="3 4">
    <name type="scientific">Coraliomargarita algicola</name>
    <dbReference type="NCBI Taxonomy" id="3092156"/>
    <lineage>
        <taxon>Bacteria</taxon>
        <taxon>Pseudomonadati</taxon>
        <taxon>Verrucomicrobiota</taxon>
        <taxon>Opitutia</taxon>
        <taxon>Puniceicoccales</taxon>
        <taxon>Coraliomargaritaceae</taxon>
        <taxon>Coraliomargarita</taxon>
    </lineage>
</organism>
<dbReference type="RefSeq" id="WP_319833575.1">
    <property type="nucleotide sequence ID" value="NZ_CP138858.1"/>
</dbReference>
<feature type="transmembrane region" description="Helical" evidence="2">
    <location>
        <begin position="30"/>
        <end position="55"/>
    </location>
</feature>
<dbReference type="EMBL" id="CP138858">
    <property type="protein sequence ID" value="WPJ96718.1"/>
    <property type="molecule type" value="Genomic_DNA"/>
</dbReference>
<dbReference type="Pfam" id="PF07963">
    <property type="entry name" value="N_methyl"/>
    <property type="match status" value="1"/>
</dbReference>
<evidence type="ECO:0000256" key="2">
    <source>
        <dbReference type="SAM" id="Phobius"/>
    </source>
</evidence>
<feature type="region of interest" description="Disordered" evidence="1">
    <location>
        <begin position="1"/>
        <end position="20"/>
    </location>
</feature>
<dbReference type="Gene3D" id="3.30.700.10">
    <property type="entry name" value="Glycoprotein, Type 4 Pilin"/>
    <property type="match status" value="1"/>
</dbReference>
<keyword evidence="2" id="KW-0812">Transmembrane</keyword>
<dbReference type="NCBIfam" id="TIGR02532">
    <property type="entry name" value="IV_pilin_GFxxxE"/>
    <property type="match status" value="1"/>
</dbReference>
<name>A0ABZ0RNM4_9BACT</name>
<dbReference type="PANTHER" id="PTHR30093">
    <property type="entry name" value="GENERAL SECRETION PATHWAY PROTEIN G"/>
    <property type="match status" value="1"/>
</dbReference>
<proteinExistence type="predicted"/>
<dbReference type="InterPro" id="IPR045584">
    <property type="entry name" value="Pilin-like"/>
</dbReference>
<gene>
    <name evidence="3" type="ORF">SH580_03240</name>
</gene>
<evidence type="ECO:0000313" key="4">
    <source>
        <dbReference type="Proteomes" id="UP001324993"/>
    </source>
</evidence>
<dbReference type="InterPro" id="IPR012902">
    <property type="entry name" value="N_methyl_site"/>
</dbReference>
<keyword evidence="2" id="KW-0472">Membrane</keyword>
<protein>
    <submittedName>
        <fullName evidence="3">Type II secretion system protein</fullName>
    </submittedName>
</protein>
<keyword evidence="4" id="KW-1185">Reference proteome</keyword>
<dbReference type="Proteomes" id="UP001324993">
    <property type="component" value="Chromosome"/>
</dbReference>
<evidence type="ECO:0000256" key="1">
    <source>
        <dbReference type="SAM" id="MobiDB-lite"/>
    </source>
</evidence>